<keyword evidence="2 6" id="KW-0413">Isomerase</keyword>
<evidence type="ECO:0000256" key="1">
    <source>
        <dbReference type="ARBA" id="ARBA00010876"/>
    </source>
</evidence>
<dbReference type="EMBL" id="WEHW01000081">
    <property type="protein sequence ID" value="KAB7649504.1"/>
    <property type="molecule type" value="Genomic_DNA"/>
</dbReference>
<dbReference type="PANTHER" id="PTHR21600:SF44">
    <property type="entry name" value="RIBOSOMAL LARGE SUBUNIT PSEUDOURIDINE SYNTHASE D"/>
    <property type="match status" value="1"/>
</dbReference>
<dbReference type="Gene3D" id="3.10.290.10">
    <property type="entry name" value="RNA-binding S4 domain"/>
    <property type="match status" value="1"/>
</dbReference>
<keyword evidence="5" id="KW-0694">RNA-binding</keyword>
<gene>
    <name evidence="9" type="ORF">GBM96_11275</name>
</gene>
<evidence type="ECO:0000313" key="9">
    <source>
        <dbReference type="EMBL" id="KAB7649504.1"/>
    </source>
</evidence>
<evidence type="ECO:0000256" key="7">
    <source>
        <dbReference type="SAM" id="MobiDB-lite"/>
    </source>
</evidence>
<dbReference type="GO" id="GO:0000455">
    <property type="term" value="P:enzyme-directed rRNA pseudouridine synthesis"/>
    <property type="evidence" value="ECO:0007669"/>
    <property type="project" value="UniProtKB-ARBA"/>
</dbReference>
<dbReference type="PANTHER" id="PTHR21600">
    <property type="entry name" value="MITOCHONDRIAL RNA PSEUDOURIDINE SYNTHASE"/>
    <property type="match status" value="1"/>
</dbReference>
<dbReference type="Proteomes" id="UP000469462">
    <property type="component" value="Unassembled WGS sequence"/>
</dbReference>
<dbReference type="CDD" id="cd02869">
    <property type="entry name" value="PseudoU_synth_RluA_like"/>
    <property type="match status" value="1"/>
</dbReference>
<evidence type="ECO:0000256" key="6">
    <source>
        <dbReference type="RuleBase" id="RU362028"/>
    </source>
</evidence>
<dbReference type="Pfam" id="PF01479">
    <property type="entry name" value="S4"/>
    <property type="match status" value="1"/>
</dbReference>
<reference evidence="9 10" key="1">
    <citation type="submission" date="2019-10" db="EMBL/GenBank/DDBJ databases">
        <title>Genome diversity of Sutterella seckii.</title>
        <authorList>
            <person name="Chaplin A.V."/>
            <person name="Sokolova S.R."/>
            <person name="Mosin K.A."/>
            <person name="Ivanova E.L."/>
            <person name="Kochetkova T.O."/>
            <person name="Goltsov A.Y."/>
            <person name="Trofimov D.Y."/>
            <person name="Efimov B.A."/>
        </authorList>
    </citation>
    <scope>NUCLEOTIDE SEQUENCE [LARGE SCALE GENOMIC DNA]</scope>
    <source>
        <strain evidence="9 10">ASD3426</strain>
    </source>
</reference>
<comment type="catalytic activity">
    <reaction evidence="6">
        <text>a uridine in RNA = a pseudouridine in RNA</text>
        <dbReference type="Rhea" id="RHEA:48348"/>
        <dbReference type="Rhea" id="RHEA-COMP:12068"/>
        <dbReference type="Rhea" id="RHEA-COMP:12069"/>
        <dbReference type="ChEBI" id="CHEBI:65314"/>
        <dbReference type="ChEBI" id="CHEBI:65315"/>
    </reaction>
</comment>
<feature type="region of interest" description="Disordered" evidence="7">
    <location>
        <begin position="1"/>
        <end position="24"/>
    </location>
</feature>
<dbReference type="GO" id="GO:0003723">
    <property type="term" value="F:RNA binding"/>
    <property type="evidence" value="ECO:0007669"/>
    <property type="project" value="UniProtKB-KW"/>
</dbReference>
<evidence type="ECO:0000313" key="10">
    <source>
        <dbReference type="Proteomes" id="UP000469462"/>
    </source>
</evidence>
<evidence type="ECO:0000259" key="8">
    <source>
        <dbReference type="SMART" id="SM00363"/>
    </source>
</evidence>
<dbReference type="EC" id="5.4.99.-" evidence="6"/>
<comment type="catalytic activity">
    <reaction evidence="3">
        <text>uridine(1911/1915/1917) in 23S rRNA = pseudouridine(1911/1915/1917) in 23S rRNA</text>
        <dbReference type="Rhea" id="RHEA:42524"/>
        <dbReference type="Rhea" id="RHEA-COMP:10097"/>
        <dbReference type="Rhea" id="RHEA-COMP:10098"/>
        <dbReference type="ChEBI" id="CHEBI:65314"/>
        <dbReference type="ChEBI" id="CHEBI:65315"/>
        <dbReference type="EC" id="5.4.99.23"/>
    </reaction>
</comment>
<comment type="caution">
    <text evidence="9">The sequence shown here is derived from an EMBL/GenBank/DDBJ whole genome shotgun (WGS) entry which is preliminary data.</text>
</comment>
<dbReference type="SUPFAM" id="SSF55120">
    <property type="entry name" value="Pseudouridine synthase"/>
    <property type="match status" value="1"/>
</dbReference>
<dbReference type="InterPro" id="IPR050188">
    <property type="entry name" value="RluA_PseudoU_synthase"/>
</dbReference>
<evidence type="ECO:0000256" key="2">
    <source>
        <dbReference type="ARBA" id="ARBA00023235"/>
    </source>
</evidence>
<dbReference type="SMART" id="SM00363">
    <property type="entry name" value="S4"/>
    <property type="match status" value="1"/>
</dbReference>
<dbReference type="SUPFAM" id="SSF55174">
    <property type="entry name" value="Alpha-L RNA-binding motif"/>
    <property type="match status" value="1"/>
</dbReference>
<protein>
    <recommendedName>
        <fullName evidence="6">Pseudouridine synthase</fullName>
        <ecNumber evidence="6">5.4.99.-</ecNumber>
    </recommendedName>
</protein>
<accession>A0AAI9SAV0</accession>
<evidence type="ECO:0000256" key="4">
    <source>
        <dbReference type="PIRSR" id="PIRSR606225-1"/>
    </source>
</evidence>
<dbReference type="NCBIfam" id="TIGR00005">
    <property type="entry name" value="rluA_subfam"/>
    <property type="match status" value="1"/>
</dbReference>
<dbReference type="InterPro" id="IPR036986">
    <property type="entry name" value="S4_RNA-bd_sf"/>
</dbReference>
<feature type="active site" evidence="4">
    <location>
        <position position="171"/>
    </location>
</feature>
<evidence type="ECO:0000256" key="3">
    <source>
        <dbReference type="ARBA" id="ARBA00036882"/>
    </source>
</evidence>
<evidence type="ECO:0000256" key="5">
    <source>
        <dbReference type="PROSITE-ProRule" id="PRU00182"/>
    </source>
</evidence>
<dbReference type="Gene3D" id="3.30.2350.10">
    <property type="entry name" value="Pseudouridine synthase"/>
    <property type="match status" value="1"/>
</dbReference>
<dbReference type="AlphaFoldDB" id="A0AAI9SAV0"/>
<dbReference type="InterPro" id="IPR020103">
    <property type="entry name" value="PsdUridine_synth_cat_dom_sf"/>
</dbReference>
<organism evidence="9 10">
    <name type="scientific">Sutterella seckii</name>
    <dbReference type="NCBI Taxonomy" id="1944635"/>
    <lineage>
        <taxon>Bacteria</taxon>
        <taxon>Pseudomonadati</taxon>
        <taxon>Pseudomonadota</taxon>
        <taxon>Betaproteobacteria</taxon>
        <taxon>Burkholderiales</taxon>
        <taxon>Sutterellaceae</taxon>
        <taxon>Sutterella</taxon>
    </lineage>
</organism>
<dbReference type="PROSITE" id="PS50889">
    <property type="entry name" value="S4"/>
    <property type="match status" value="1"/>
</dbReference>
<dbReference type="InterPro" id="IPR002942">
    <property type="entry name" value="S4_RNA-bd"/>
</dbReference>
<keyword evidence="10" id="KW-1185">Reference proteome</keyword>
<dbReference type="InterPro" id="IPR006145">
    <property type="entry name" value="PsdUridine_synth_RsuA/RluA"/>
</dbReference>
<comment type="similarity">
    <text evidence="1 6">Belongs to the pseudouridine synthase RluA family.</text>
</comment>
<sequence length="364" mass="40895">MTQEKVNLDSEDYSGEDFEDDDMEAFENASAEEKTLPKFVVEGFWGERLDKVLASLMPDVSRARLQKMIESGAVKVNGVVVEKIRAKTTEGDEIELLEAPRMEEALAFEPQEDVEFEVVYEDDAIIVVNKPAGLVVHPGAGNPDGTLMNGLLWRYPELKEVPRAGIVHRLDRDTTGLMVVARTLAAQTNLVRQLQERSVKREYWAITMGSAAPDFVVDVPIGRDPRSRIRFKGFPGSTGVRAKPARTRVRTVDWSSADGIPISWVACRLDTGRTHQIRVHLTGEDLPLIGDQLYRGRAPGIAVKMENLLDFHRQALHASRLGLVHPVTGEEMQWFREPPEDMIQLMDDLGFGPWDRPVTVFERV</sequence>
<dbReference type="CDD" id="cd00165">
    <property type="entry name" value="S4"/>
    <property type="match status" value="1"/>
</dbReference>
<dbReference type="GO" id="GO:0160140">
    <property type="term" value="F:23S rRNA pseudouridine(1911/1915/1917) synthase activity"/>
    <property type="evidence" value="ECO:0007669"/>
    <property type="project" value="UniProtKB-EC"/>
</dbReference>
<dbReference type="InterPro" id="IPR006225">
    <property type="entry name" value="PsdUridine_synth_RluC/D"/>
</dbReference>
<comment type="function">
    <text evidence="6">Responsible for synthesis of pseudouridine from uracil.</text>
</comment>
<dbReference type="RefSeq" id="WP_139688769.1">
    <property type="nucleotide sequence ID" value="NZ_WEHW01000081.1"/>
</dbReference>
<proteinExistence type="inferred from homology"/>
<dbReference type="InterPro" id="IPR006224">
    <property type="entry name" value="PsdUridine_synth_RluA-like_CS"/>
</dbReference>
<dbReference type="PROSITE" id="PS01129">
    <property type="entry name" value="PSI_RLU"/>
    <property type="match status" value="1"/>
</dbReference>
<dbReference type="Pfam" id="PF00849">
    <property type="entry name" value="PseudoU_synth_2"/>
    <property type="match status" value="1"/>
</dbReference>
<name>A0AAI9SAV0_9BURK</name>
<feature type="compositionally biased region" description="Acidic residues" evidence="7">
    <location>
        <begin position="9"/>
        <end position="24"/>
    </location>
</feature>
<feature type="domain" description="RNA-binding S4" evidence="8">
    <location>
        <begin position="47"/>
        <end position="107"/>
    </location>
</feature>